<proteinExistence type="predicted"/>
<dbReference type="KEGG" id="alv:Alvin_1651"/>
<keyword evidence="1" id="KW-1133">Transmembrane helix</keyword>
<gene>
    <name evidence="2" type="ordered locus">Alvin_1651</name>
</gene>
<keyword evidence="1" id="KW-0472">Membrane</keyword>
<keyword evidence="3" id="KW-1185">Reference proteome</keyword>
<keyword evidence="1" id="KW-0812">Transmembrane</keyword>
<dbReference type="AlphaFoldDB" id="D3RTS4"/>
<dbReference type="STRING" id="572477.Alvin_1651"/>
<organism evidence="2 3">
    <name type="scientific">Allochromatium vinosum (strain ATCC 17899 / DSM 180 / NBRC 103801 / NCIMB 10441 / D)</name>
    <name type="common">Chromatium vinosum</name>
    <dbReference type="NCBI Taxonomy" id="572477"/>
    <lineage>
        <taxon>Bacteria</taxon>
        <taxon>Pseudomonadati</taxon>
        <taxon>Pseudomonadota</taxon>
        <taxon>Gammaproteobacteria</taxon>
        <taxon>Chromatiales</taxon>
        <taxon>Chromatiaceae</taxon>
        <taxon>Allochromatium</taxon>
    </lineage>
</organism>
<dbReference type="OrthoDB" id="5772185at2"/>
<feature type="transmembrane region" description="Helical" evidence="1">
    <location>
        <begin position="47"/>
        <end position="65"/>
    </location>
</feature>
<feature type="transmembrane region" description="Helical" evidence="1">
    <location>
        <begin position="20"/>
        <end position="41"/>
    </location>
</feature>
<reference evidence="2 3" key="1">
    <citation type="journal article" date="2011" name="Stand. Genomic Sci.">
        <title>Complete genome sequence of Allochromatium vinosum DSM 180(T).</title>
        <authorList>
            <person name="Weissgerber T."/>
            <person name="Zigann R."/>
            <person name="Bruce D."/>
            <person name="Chang Y.J."/>
            <person name="Detter J.C."/>
            <person name="Han C."/>
            <person name="Hauser L."/>
            <person name="Jeffries C.D."/>
            <person name="Land M."/>
            <person name="Munk A.C."/>
            <person name="Tapia R."/>
            <person name="Dahl C."/>
        </authorList>
    </citation>
    <scope>NUCLEOTIDE SEQUENCE [LARGE SCALE GENOMIC DNA]</scope>
    <source>
        <strain evidence="3">ATCC 17899 / DSM 180 / NBRC 103801 / NCIMB 10441 / D</strain>
    </source>
</reference>
<dbReference type="InterPro" id="IPR009883">
    <property type="entry name" value="YgfX"/>
</dbReference>
<dbReference type="Proteomes" id="UP000001441">
    <property type="component" value="Chromosome"/>
</dbReference>
<protein>
    <recommendedName>
        <fullName evidence="4">Toxin CptA</fullName>
    </recommendedName>
</protein>
<evidence type="ECO:0000313" key="2">
    <source>
        <dbReference type="EMBL" id="ADC62583.1"/>
    </source>
</evidence>
<dbReference type="EMBL" id="CP001896">
    <property type="protein sequence ID" value="ADC62583.1"/>
    <property type="molecule type" value="Genomic_DNA"/>
</dbReference>
<evidence type="ECO:0000313" key="3">
    <source>
        <dbReference type="Proteomes" id="UP000001441"/>
    </source>
</evidence>
<accession>D3RTS4</accession>
<dbReference type="eggNOG" id="ENOG5032WNM">
    <property type="taxonomic scope" value="Bacteria"/>
</dbReference>
<evidence type="ECO:0008006" key="4">
    <source>
        <dbReference type="Google" id="ProtNLM"/>
    </source>
</evidence>
<evidence type="ECO:0000256" key="1">
    <source>
        <dbReference type="SAM" id="Phobius"/>
    </source>
</evidence>
<dbReference type="Pfam" id="PF07254">
    <property type="entry name" value="Cpta_toxin"/>
    <property type="match status" value="1"/>
</dbReference>
<sequence length="152" mass="16975">MDTHRAYPPLVLFPRVSRRLVFLAVATPMLALAVILALPLGWLTLPLISAVLLGALLTLLGDVLGRAPWSIRCAIWHPDGFWTLRLVSGREIEARLSPATFVSTLGVALVFIVEGSWWRRRTLALPPDSLDPETLRRLRQRLRLAGERVEIA</sequence>
<dbReference type="RefSeq" id="WP_012970857.1">
    <property type="nucleotide sequence ID" value="NC_013851.1"/>
</dbReference>
<dbReference type="HOGENOM" id="CLU_140397_0_0_6"/>
<name>D3RTS4_ALLVD</name>